<reference evidence="3" key="1">
    <citation type="journal article" date="2019" name="Int. J. Syst. Evol. Microbiol.">
        <title>The Global Catalogue of Microorganisms (GCM) 10K type strain sequencing project: providing services to taxonomists for standard genome sequencing and annotation.</title>
        <authorList>
            <consortium name="The Broad Institute Genomics Platform"/>
            <consortium name="The Broad Institute Genome Sequencing Center for Infectious Disease"/>
            <person name="Wu L."/>
            <person name="Ma J."/>
        </authorList>
    </citation>
    <scope>NUCLEOTIDE SEQUENCE [LARGE SCALE GENOMIC DNA]</scope>
    <source>
        <strain evidence="3">DT43</strain>
    </source>
</reference>
<evidence type="ECO:0000256" key="1">
    <source>
        <dbReference type="SAM" id="MobiDB-lite"/>
    </source>
</evidence>
<dbReference type="RefSeq" id="WP_386336179.1">
    <property type="nucleotide sequence ID" value="NZ_JBHSFG010000001.1"/>
</dbReference>
<organism evidence="2 3">
    <name type="scientific">Streptomyces xiangluensis</name>
    <dbReference type="NCBI Taxonomy" id="2665720"/>
    <lineage>
        <taxon>Bacteria</taxon>
        <taxon>Bacillati</taxon>
        <taxon>Actinomycetota</taxon>
        <taxon>Actinomycetes</taxon>
        <taxon>Kitasatosporales</taxon>
        <taxon>Streptomycetaceae</taxon>
        <taxon>Streptomyces</taxon>
    </lineage>
</organism>
<keyword evidence="3" id="KW-1185">Reference proteome</keyword>
<protein>
    <submittedName>
        <fullName evidence="2">Uncharacterized protein</fullName>
    </submittedName>
</protein>
<comment type="caution">
    <text evidence="2">The sequence shown here is derived from an EMBL/GenBank/DDBJ whole genome shotgun (WGS) entry which is preliminary data.</text>
</comment>
<evidence type="ECO:0000313" key="2">
    <source>
        <dbReference type="EMBL" id="MFC4463162.1"/>
    </source>
</evidence>
<proteinExistence type="predicted"/>
<name>A0ABV8YD31_9ACTN</name>
<sequence length="121" mass="12569">MPGHGTALPVQSAEEWVLIEMADGVLGLRRLPFSADSRAPAGAGPDPHRRGAAAAGTGWATGRCLTGLVSRLIIKVMVAQAMCASQYPDGQAALSGQLRAAELVRYLSSATARSRLRAFPG</sequence>
<dbReference type="EMBL" id="JBHSFG010000001">
    <property type="protein sequence ID" value="MFC4463162.1"/>
    <property type="molecule type" value="Genomic_DNA"/>
</dbReference>
<evidence type="ECO:0000313" key="3">
    <source>
        <dbReference type="Proteomes" id="UP001596012"/>
    </source>
</evidence>
<dbReference type="Proteomes" id="UP001596012">
    <property type="component" value="Unassembled WGS sequence"/>
</dbReference>
<feature type="region of interest" description="Disordered" evidence="1">
    <location>
        <begin position="37"/>
        <end position="56"/>
    </location>
</feature>
<gene>
    <name evidence="2" type="ORF">ACFPH6_00770</name>
</gene>
<accession>A0ABV8YD31</accession>